<sequence length="339" mass="37801">MKPGISVCRSAVKQFHSSASRRLTVLPVQTSQWDTTVDSIKSFRHNAFAERNPVLFRKEHGSPTATIPALNKWFQGPASGPGTAKGRLSEQLDEFHQLPFPYEIVGASEAKLLAINAFCESLVSSQDMGDQIIAGILHSATASSPGGSFFQLFAPLKLLHKALEFNQLRRASGESTMELYIAQSLLADLPAELLEDLPTPKLVLEAGKGDVYSSSIWLGTEPTYTPLHRDPNPNLFCQLYNQKVVRLLPPKLGEQLYLQVQIKLRLQGSSRMRGTEMMEGEEREILHEAVWKPEKIIEEMCEAELDAGDALFVPEGWWHSVKSKGEDGDLNASVNWWFR</sequence>
<reference evidence="1" key="1">
    <citation type="submission" date="2022-07" db="EMBL/GenBank/DDBJ databases">
        <title>Genome Sequence of Lecanicillium saksenae.</title>
        <authorList>
            <person name="Buettner E."/>
        </authorList>
    </citation>
    <scope>NUCLEOTIDE SEQUENCE</scope>
    <source>
        <strain evidence="1">VT-O1</strain>
    </source>
</reference>
<keyword evidence="2" id="KW-1185">Reference proteome</keyword>
<protein>
    <submittedName>
        <fullName evidence="1">Uncharacterized protein</fullName>
    </submittedName>
</protein>
<name>A0ACC1R383_9HYPO</name>
<comment type="caution">
    <text evidence="1">The sequence shown here is derived from an EMBL/GenBank/DDBJ whole genome shotgun (WGS) entry which is preliminary data.</text>
</comment>
<accession>A0ACC1R383</accession>
<gene>
    <name evidence="1" type="ORF">NLG97_g2112</name>
</gene>
<evidence type="ECO:0000313" key="2">
    <source>
        <dbReference type="Proteomes" id="UP001148737"/>
    </source>
</evidence>
<evidence type="ECO:0000313" key="1">
    <source>
        <dbReference type="EMBL" id="KAJ3497159.1"/>
    </source>
</evidence>
<dbReference type="EMBL" id="JANAKD010000134">
    <property type="protein sequence ID" value="KAJ3497159.1"/>
    <property type="molecule type" value="Genomic_DNA"/>
</dbReference>
<organism evidence="1 2">
    <name type="scientific">Lecanicillium saksenae</name>
    <dbReference type="NCBI Taxonomy" id="468837"/>
    <lineage>
        <taxon>Eukaryota</taxon>
        <taxon>Fungi</taxon>
        <taxon>Dikarya</taxon>
        <taxon>Ascomycota</taxon>
        <taxon>Pezizomycotina</taxon>
        <taxon>Sordariomycetes</taxon>
        <taxon>Hypocreomycetidae</taxon>
        <taxon>Hypocreales</taxon>
        <taxon>Cordycipitaceae</taxon>
        <taxon>Lecanicillium</taxon>
    </lineage>
</organism>
<dbReference type="Proteomes" id="UP001148737">
    <property type="component" value="Unassembled WGS sequence"/>
</dbReference>
<proteinExistence type="predicted"/>